<dbReference type="Proteomes" id="UP001178507">
    <property type="component" value="Unassembled WGS sequence"/>
</dbReference>
<evidence type="ECO:0000313" key="4">
    <source>
        <dbReference type="EMBL" id="CAJ1409923.1"/>
    </source>
</evidence>
<feature type="region of interest" description="Disordered" evidence="2">
    <location>
        <begin position="1278"/>
        <end position="1372"/>
    </location>
</feature>
<comment type="caution">
    <text evidence="4">The sequence shown here is derived from an EMBL/GenBank/DDBJ whole genome shotgun (WGS) entry which is preliminary data.</text>
</comment>
<sequence length="1496" mass="165469">MLWLALLLLWPYPAAGDDFLACRAGSWERLRRRVSLRKATHAEAEAEAKKAPRGDCLLGHFALSLLSETAASVAEAVAGLLSGHFWSELLLSRWSLVVLRLASEKLTRRGGLGVRSAKLSVRLRARARQLVATAEPQKGLLAFVRGVDQDQRAYLASPRREKQLRGVLQSLRGAALLLAKGGRQSTQSAWWMPTAGWSQAWIVLACFDESLMLFSCAPIIKEATRSPLLSRQRFFLSVRPEGFTAFQHGCGRTSFPFVTLTVKKGHVDRWVDWTLGHYQDVMAAAVSAAAPPELVVFVDVQSEEDPLSQLWDLERWLLHSRGPHPWDLAWVLDDGVAGAALLACEEDRAARLPSVVPKAGMILMKPQQASLDLLRDLRFLDKIHHFAGASPVASIWGTVLVQQSRHGMGDWFKTHAKDSAWPWWRRVILPAGVVQCLGASQLSAAARPQSAEASRGASAGPRWALRRCEKFSTGTGYCALNPQKPRGFAYLTDNCGFPSNYSPGRRVNADGQEERIVVSLKQSQEFFLCPRRVPLAVLAVPRAGSVSVANWMATMDGLDAWAQAAGDVMAAPEEGLQLWASEPLCLRCCTGVGRLQVIVMRSPFQRLRAHFDRAQISRGGAWLDFPGWLDWSLDQLRRSATPTCVYSVNHSNYEWSVSDEHHLRPASGILAKAGLEMKDLEPLAQVPSCRSQLGDASHEARLAPLRRTPLLAVLRLERLSSDIEVSDVGGLQRDGEEELQQLARGSPREKVQQLLCCRFAHCQRLPQVPRVHVTKETQRGVAWPSKAARAAVAVYAQDLWLGKYPRKPSGKPQAGYSVLVALALSALAVAGTMTWQWMPQGFVRSKLWVRVAPPRCDAMDAEQVPESSHFALEERVLHLEVELQRSREELEACSVLVLSLDNVGPSAPAVSPNTSPFAPEEASRLKARVDVLEEAWALRSTTVGQRAEESVARVEEEVKKLWRELLSKERGPKDVQSEARAIEELRSRIEKTQSQVAELHSLRPEDVDALMKKMIDEVSRSVKLLGDRCSKLEGGLAAVEAAESSGQAEKRRTEQLEKMVELLLQQRRQDLQEAQANFREIDARFHDWDQKEQLEKNWRPEAEAIRAEMQEMRSTHLPSLFQQHMKAMKAMQEGLTAVRAEVKKLGEMVEVAQKSHTPPDEDETYKQREVLALKAQVGDLQEQVTQLVIRGLEERFATLRADVAREVTAAVRETKENWSAASRRISALEAWPASQAELTAEVRGLLAEHREDRGRLEILGRQADSLGRQVVSLRRELALPDKAPEKEEGPPAESGGLFGLFSTEAPAAAAERTRRASEAERPAAVKSAVKLTASMASSRSPRSRRKSPDPEAEARSSTPRRGSQTSTAPGFPVVIGPKLEWALSPKSLQASKNGTGALLTGELEVAGIFCRLKFFPDGSPSRQTVGSCSLYLMCTVPNVNVRFRLFAGTKYSPVLEANTARGGRDQGRHDLCLLKDVLNEDGSVVVGAEIIEVRSV</sequence>
<feature type="compositionally biased region" description="Polar residues" evidence="2">
    <location>
        <begin position="1355"/>
        <end position="1368"/>
    </location>
</feature>
<organism evidence="4 5">
    <name type="scientific">Effrenium voratum</name>
    <dbReference type="NCBI Taxonomy" id="2562239"/>
    <lineage>
        <taxon>Eukaryota</taxon>
        <taxon>Sar</taxon>
        <taxon>Alveolata</taxon>
        <taxon>Dinophyceae</taxon>
        <taxon>Suessiales</taxon>
        <taxon>Symbiodiniaceae</taxon>
        <taxon>Effrenium</taxon>
    </lineage>
</organism>
<evidence type="ECO:0000256" key="2">
    <source>
        <dbReference type="SAM" id="MobiDB-lite"/>
    </source>
</evidence>
<keyword evidence="5" id="KW-1185">Reference proteome</keyword>
<evidence type="ECO:0000256" key="1">
    <source>
        <dbReference type="SAM" id="Coils"/>
    </source>
</evidence>
<feature type="compositionally biased region" description="Basic and acidic residues" evidence="2">
    <location>
        <begin position="1311"/>
        <end position="1323"/>
    </location>
</feature>
<protein>
    <submittedName>
        <fullName evidence="4">Uncharacterized protein</fullName>
    </submittedName>
</protein>
<feature type="compositionally biased region" description="Basic and acidic residues" evidence="2">
    <location>
        <begin position="1278"/>
        <end position="1289"/>
    </location>
</feature>
<dbReference type="EMBL" id="CAUJNA010003794">
    <property type="protein sequence ID" value="CAJ1409923.1"/>
    <property type="molecule type" value="Genomic_DNA"/>
</dbReference>
<feature type="coiled-coil region" evidence="1">
    <location>
        <begin position="975"/>
        <end position="1002"/>
    </location>
</feature>
<name>A0AA36JPB5_9DINO</name>
<proteinExistence type="predicted"/>
<evidence type="ECO:0000313" key="5">
    <source>
        <dbReference type="Proteomes" id="UP001178507"/>
    </source>
</evidence>
<keyword evidence="1" id="KW-0175">Coiled coil</keyword>
<feature type="chain" id="PRO_5041324950" evidence="3">
    <location>
        <begin position="17"/>
        <end position="1496"/>
    </location>
</feature>
<gene>
    <name evidence="4" type="ORF">EVOR1521_LOCUS30888</name>
</gene>
<keyword evidence="3" id="KW-0732">Signal</keyword>
<reference evidence="4" key="1">
    <citation type="submission" date="2023-08" db="EMBL/GenBank/DDBJ databases">
        <authorList>
            <person name="Chen Y."/>
            <person name="Shah S."/>
            <person name="Dougan E. K."/>
            <person name="Thang M."/>
            <person name="Chan C."/>
        </authorList>
    </citation>
    <scope>NUCLEOTIDE SEQUENCE</scope>
</reference>
<accession>A0AA36JPB5</accession>
<evidence type="ECO:0000256" key="3">
    <source>
        <dbReference type="SAM" id="SignalP"/>
    </source>
</evidence>
<feature type="signal peptide" evidence="3">
    <location>
        <begin position="1"/>
        <end position="16"/>
    </location>
</feature>